<proteinExistence type="predicted"/>
<dbReference type="OrthoDB" id="9786191at2"/>
<dbReference type="SUPFAM" id="SSF46626">
    <property type="entry name" value="Cytochrome c"/>
    <property type="match status" value="1"/>
</dbReference>
<dbReference type="Gene3D" id="2.60.120.230">
    <property type="match status" value="1"/>
</dbReference>
<evidence type="ECO:0000313" key="3">
    <source>
        <dbReference type="EMBL" id="SIT27367.1"/>
    </source>
</evidence>
<keyword evidence="3" id="KW-0503">Monooxygenase</keyword>
<dbReference type="GO" id="GO:0009055">
    <property type="term" value="F:electron transfer activity"/>
    <property type="evidence" value="ECO:0007669"/>
    <property type="project" value="InterPro"/>
</dbReference>
<dbReference type="Pfam" id="PF03712">
    <property type="entry name" value="Cu2_monoox_C"/>
    <property type="match status" value="1"/>
</dbReference>
<protein>
    <submittedName>
        <fullName evidence="3">Copper type II ascorbate-dependent monooxygenase, C-terminal domain</fullName>
    </submittedName>
</protein>
<evidence type="ECO:0000259" key="2">
    <source>
        <dbReference type="Pfam" id="PF03712"/>
    </source>
</evidence>
<dbReference type="AlphaFoldDB" id="A0A1N7QY52"/>
<feature type="domain" description="Copper type II ascorbate-dependent monooxygenase C-terminal" evidence="2">
    <location>
        <begin position="334"/>
        <end position="430"/>
    </location>
</feature>
<dbReference type="Proteomes" id="UP000186917">
    <property type="component" value="Unassembled WGS sequence"/>
</dbReference>
<dbReference type="GO" id="GO:0020037">
    <property type="term" value="F:heme binding"/>
    <property type="evidence" value="ECO:0007669"/>
    <property type="project" value="InterPro"/>
</dbReference>
<dbReference type="GO" id="GO:0016715">
    <property type="term" value="F:oxidoreductase activity, acting on paired donors, with incorporation or reduction of molecular oxygen, reduced ascorbate as one donor, and incorporation of one atom of oxygen"/>
    <property type="evidence" value="ECO:0007669"/>
    <property type="project" value="InterPro"/>
</dbReference>
<dbReference type="InterPro" id="IPR036909">
    <property type="entry name" value="Cyt_c-like_dom_sf"/>
</dbReference>
<keyword evidence="4" id="KW-1185">Reference proteome</keyword>
<dbReference type="InterPro" id="IPR014784">
    <property type="entry name" value="Cu2_ascorb_mOase-like_C"/>
</dbReference>
<keyword evidence="1" id="KW-1015">Disulfide bond</keyword>
<evidence type="ECO:0000313" key="4">
    <source>
        <dbReference type="Proteomes" id="UP000186917"/>
    </source>
</evidence>
<dbReference type="EMBL" id="FTOR01000007">
    <property type="protein sequence ID" value="SIT27367.1"/>
    <property type="molecule type" value="Genomic_DNA"/>
</dbReference>
<dbReference type="InterPro" id="IPR024548">
    <property type="entry name" value="Cu2_monoox_C"/>
</dbReference>
<reference evidence="4" key="1">
    <citation type="submission" date="2017-01" db="EMBL/GenBank/DDBJ databases">
        <authorList>
            <person name="Varghese N."/>
            <person name="Submissions S."/>
        </authorList>
    </citation>
    <scope>NUCLEOTIDE SEQUENCE [LARGE SCALE GENOMIC DNA]</scope>
    <source>
        <strain evidence="4">DSM 21054</strain>
    </source>
</reference>
<keyword evidence="3" id="KW-0560">Oxidoreductase</keyword>
<dbReference type="InterPro" id="IPR008977">
    <property type="entry name" value="PHM/PNGase_F_dom_sf"/>
</dbReference>
<dbReference type="SUPFAM" id="SSF49742">
    <property type="entry name" value="PHM/PNGase F"/>
    <property type="match status" value="2"/>
</dbReference>
<accession>A0A1N7QY52</accession>
<evidence type="ECO:0000256" key="1">
    <source>
        <dbReference type="ARBA" id="ARBA00023157"/>
    </source>
</evidence>
<name>A0A1N7QY52_9BACT</name>
<sequence length="443" mass="50607">MNNNDYYNMRIYWVIIVWLTSINRVVSQEITYNTVAPIFAAKCASCHRPGEAAPFSLLTYEDIAKRTSFIKTVITDNYMPPWKADIHYQDYGNNRSLTPKEKQLLLQWIAAKAPRGKPVPENTQQLTLLQKTAYNRLPDTILQIEKPLRIPGDNTERFVTFKIPFERGQEVAIEAIEFYCNNKKIIHHVNYGIYEVADTAINITGGSPYVNVIDEGVAGEAGYKPLKSNMIYYTGWIPGASVESYAPNIGWTLPRRGVLLITAHYAAIAAEETSTVGVNLFFRKTPVQRTIKIISLGSGGIGERDIFPPFIIRPDRVSDYHLAVKTTEEQSLIYVWPHMHFIGKEFLAYAITPSRDTIPLVHIPQWDFRWQEMYRFKKPVHIPKGAVIHLHCVYDNTAANPFNPNSPPRAVYSYGDMTATNEMMTLLMMYLPYQAGDEKMVWK</sequence>
<organism evidence="3 4">
    <name type="scientific">Filimonas lacunae</name>
    <dbReference type="NCBI Taxonomy" id="477680"/>
    <lineage>
        <taxon>Bacteria</taxon>
        <taxon>Pseudomonadati</taxon>
        <taxon>Bacteroidota</taxon>
        <taxon>Chitinophagia</taxon>
        <taxon>Chitinophagales</taxon>
        <taxon>Chitinophagaceae</taxon>
        <taxon>Filimonas</taxon>
    </lineage>
</organism>
<dbReference type="STRING" id="477680.SAMN05421788_107217"/>
<gene>
    <name evidence="3" type="ORF">SAMN05421788_107217</name>
</gene>